<keyword evidence="2" id="KW-1185">Reference proteome</keyword>
<organism evidence="1 2">
    <name type="scientific">Artemia franciscana</name>
    <name type="common">Brine shrimp</name>
    <name type="synonym">Artemia sanfranciscana</name>
    <dbReference type="NCBI Taxonomy" id="6661"/>
    <lineage>
        <taxon>Eukaryota</taxon>
        <taxon>Metazoa</taxon>
        <taxon>Ecdysozoa</taxon>
        <taxon>Arthropoda</taxon>
        <taxon>Crustacea</taxon>
        <taxon>Branchiopoda</taxon>
        <taxon>Anostraca</taxon>
        <taxon>Artemiidae</taxon>
        <taxon>Artemia</taxon>
    </lineage>
</organism>
<protein>
    <submittedName>
        <fullName evidence="1">Uncharacterized protein</fullName>
    </submittedName>
</protein>
<dbReference type="EMBL" id="JAVRJZ010000001">
    <property type="protein sequence ID" value="KAK2728059.1"/>
    <property type="molecule type" value="Genomic_DNA"/>
</dbReference>
<proteinExistence type="predicted"/>
<reference evidence="1" key="1">
    <citation type="submission" date="2023-07" db="EMBL/GenBank/DDBJ databases">
        <title>Chromosome-level genome assembly of Artemia franciscana.</title>
        <authorList>
            <person name="Jo E."/>
        </authorList>
    </citation>
    <scope>NUCLEOTIDE SEQUENCE</scope>
    <source>
        <tissue evidence="1">Whole body</tissue>
    </source>
</reference>
<name>A0AA88IGX3_ARTSF</name>
<gene>
    <name evidence="1" type="ORF">QYM36_008513</name>
</gene>
<evidence type="ECO:0000313" key="1">
    <source>
        <dbReference type="EMBL" id="KAK2728059.1"/>
    </source>
</evidence>
<dbReference type="AlphaFoldDB" id="A0AA88IGX3"/>
<accession>A0AA88IGX3</accession>
<dbReference type="Proteomes" id="UP001187531">
    <property type="component" value="Unassembled WGS sequence"/>
</dbReference>
<evidence type="ECO:0000313" key="2">
    <source>
        <dbReference type="Proteomes" id="UP001187531"/>
    </source>
</evidence>
<sequence length="134" mass="15162">MTMSKPETELSKVSIKAEGNKVTMQMSSDKIPAFEKWTLADVGVEVTGALTGMKITESLTIDDDAPSDDRTKNRNQRTLHRKSLSLSSCFMDIKKKYHIFYSSVLSIKSMIDRCVINILSTRRPMTFLCSEFNI</sequence>
<comment type="caution">
    <text evidence="1">The sequence shown here is derived from an EMBL/GenBank/DDBJ whole genome shotgun (WGS) entry which is preliminary data.</text>
</comment>